<dbReference type="GO" id="GO:0005524">
    <property type="term" value="F:ATP binding"/>
    <property type="evidence" value="ECO:0007669"/>
    <property type="project" value="UniProtKB-KW"/>
</dbReference>
<evidence type="ECO:0000256" key="2">
    <source>
        <dbReference type="ARBA" id="ARBA00022741"/>
    </source>
</evidence>
<accession>A0A346B223</accession>
<keyword evidence="4 6" id="KW-0133">Cell shape</keyword>
<dbReference type="Pfam" id="PF06723">
    <property type="entry name" value="MreB_Mbl"/>
    <property type="match status" value="1"/>
</dbReference>
<evidence type="ECO:0000313" key="7">
    <source>
        <dbReference type="EMBL" id="AXL22166.1"/>
    </source>
</evidence>
<dbReference type="PANTHER" id="PTHR42749:SF1">
    <property type="entry name" value="CELL SHAPE-DETERMINING PROTEIN MREB"/>
    <property type="match status" value="1"/>
</dbReference>
<dbReference type="NCBIfam" id="NF010539">
    <property type="entry name" value="PRK13927.1"/>
    <property type="match status" value="1"/>
</dbReference>
<protein>
    <recommendedName>
        <fullName evidence="6">Cell shape-determining protein MreB</fullName>
    </recommendedName>
</protein>
<dbReference type="Gene3D" id="3.30.420.40">
    <property type="match status" value="3"/>
</dbReference>
<dbReference type="SUPFAM" id="SSF53067">
    <property type="entry name" value="Actin-like ATPase domain"/>
    <property type="match status" value="2"/>
</dbReference>
<feature type="binding site" evidence="6">
    <location>
        <begin position="160"/>
        <end position="162"/>
    </location>
    <ligand>
        <name>ATP</name>
        <dbReference type="ChEBI" id="CHEBI:30616"/>
    </ligand>
</feature>
<keyword evidence="3 6" id="KW-0067">ATP-binding</keyword>
<dbReference type="PANTHER" id="PTHR42749">
    <property type="entry name" value="CELL SHAPE-DETERMINING PROTEIN MREB"/>
    <property type="match status" value="1"/>
</dbReference>
<evidence type="ECO:0000256" key="5">
    <source>
        <dbReference type="ARBA" id="ARBA00023458"/>
    </source>
</evidence>
<dbReference type="Proteomes" id="UP000254337">
    <property type="component" value="Chromosome"/>
</dbReference>
<evidence type="ECO:0000256" key="1">
    <source>
        <dbReference type="ARBA" id="ARBA00022490"/>
    </source>
</evidence>
<dbReference type="GO" id="GO:0005737">
    <property type="term" value="C:cytoplasm"/>
    <property type="evidence" value="ECO:0007669"/>
    <property type="project" value="UniProtKB-SubCell"/>
</dbReference>
<dbReference type="CDD" id="cd10225">
    <property type="entry name" value="ASKHA_NBD_MreB-like"/>
    <property type="match status" value="1"/>
</dbReference>
<feature type="binding site" evidence="6">
    <location>
        <begin position="208"/>
        <end position="211"/>
    </location>
    <ligand>
        <name>ATP</name>
        <dbReference type="ChEBI" id="CHEBI:30616"/>
    </ligand>
</feature>
<keyword evidence="8" id="KW-1185">Reference proteome</keyword>
<evidence type="ECO:0000313" key="8">
    <source>
        <dbReference type="Proteomes" id="UP000254337"/>
    </source>
</evidence>
<dbReference type="AlphaFoldDB" id="A0A346B223"/>
<dbReference type="EMBL" id="CP029462">
    <property type="protein sequence ID" value="AXL22166.1"/>
    <property type="molecule type" value="Genomic_DNA"/>
</dbReference>
<keyword evidence="1 6" id="KW-0963">Cytoplasm</keyword>
<dbReference type="KEGG" id="meg:DKB62_11660"/>
<dbReference type="GO" id="GO:0000902">
    <property type="term" value="P:cell morphogenesis"/>
    <property type="evidence" value="ECO:0007669"/>
    <property type="project" value="InterPro"/>
</dbReference>
<dbReference type="OrthoDB" id="9768127at2"/>
<dbReference type="HAMAP" id="MF_02207">
    <property type="entry name" value="MreB"/>
    <property type="match status" value="1"/>
</dbReference>
<comment type="function">
    <text evidence="6">Forms membrane-associated dynamic filaments that are essential for cell shape determination. Acts by regulating cell wall synthesis and cell elongation, and thus cell shape. A feedback loop between cell geometry and MreB localization may maintain elongated cell shape by targeting cell wall growth to regions of negative cell wall curvature.</text>
</comment>
<gene>
    <name evidence="6" type="primary">mreB</name>
    <name evidence="7" type="ORF">DKB62_11660</name>
</gene>
<dbReference type="InterPro" id="IPR043129">
    <property type="entry name" value="ATPase_NBD"/>
</dbReference>
<sequence length="346" mass="37071">MASIFSPLTKNIGIDLGTCTTQVYVEGRGVVFSEPSIVATDERNRKLVAIGNGAESMLSKSPETVKIHRPLLNGVVADYGVTRTMLGYILSKCVRSVQRLRIMVGVPAAASNVEKRAVMEAVYQAGAKEAYLVDTAVAAAMGVNMPVYDPVGNMVVNIGGGTTNVAILSLGGIVVSKSIHLGSLDFNEAIKDYLRGQYDIVTDDMTIEEMKITNGSAVLPLEDRGYYFTGRGLDDGLLKECAVQASELYQVIGRPLMKILDLVRSALQETPPELSADIMEHGVVLTGGGAKLKGMEQLFSQELGVPVVLAAEPDLAVVRGIGVAVAEREKLAPVIEGAQRIYRRRF</sequence>
<dbReference type="InterPro" id="IPR004753">
    <property type="entry name" value="MreB"/>
</dbReference>
<dbReference type="PRINTS" id="PR01652">
    <property type="entry name" value="SHAPEPROTEIN"/>
</dbReference>
<evidence type="ECO:0000256" key="3">
    <source>
        <dbReference type="ARBA" id="ARBA00022840"/>
    </source>
</evidence>
<name>A0A346B223_9FIRM</name>
<comment type="subcellular location">
    <subcellularLocation>
        <location evidence="6">Cytoplasm</location>
    </subcellularLocation>
    <text evidence="6">Membrane-associated.</text>
</comment>
<comment type="caution">
    <text evidence="6">Lacks conserved residue(s) required for the propagation of feature annotation.</text>
</comment>
<dbReference type="InterPro" id="IPR056546">
    <property type="entry name" value="MreB_MamK-like"/>
</dbReference>
<evidence type="ECO:0000256" key="4">
    <source>
        <dbReference type="ARBA" id="ARBA00022960"/>
    </source>
</evidence>
<dbReference type="GO" id="GO:0008360">
    <property type="term" value="P:regulation of cell shape"/>
    <property type="evidence" value="ECO:0007669"/>
    <property type="project" value="UniProtKB-UniRule"/>
</dbReference>
<proteinExistence type="inferred from homology"/>
<keyword evidence="2 6" id="KW-0547">Nucleotide-binding</keyword>
<comment type="subunit">
    <text evidence="6">Forms polymers.</text>
</comment>
<comment type="similarity">
    <text evidence="5 6">Belongs to the FtsA/MreB family.</text>
</comment>
<dbReference type="RefSeq" id="WP_107195263.1">
    <property type="nucleotide sequence ID" value="NZ_CP029462.1"/>
</dbReference>
<reference evidence="7 8" key="1">
    <citation type="submission" date="2018-05" db="EMBL/GenBank/DDBJ databases">
        <title>Complete genome sequence of Megasphaera sp. AJH120T, isolated from the ceca of a chicken.</title>
        <authorList>
            <person name="Maki J."/>
            <person name="Looft T."/>
        </authorList>
    </citation>
    <scope>NUCLEOTIDE SEQUENCE [LARGE SCALE GENOMIC DNA]</scope>
    <source>
        <strain evidence="7 8">AJH120</strain>
    </source>
</reference>
<evidence type="ECO:0000256" key="6">
    <source>
        <dbReference type="HAMAP-Rule" id="MF_02207"/>
    </source>
</evidence>
<organism evidence="7 8">
    <name type="scientific">Megasphaera stantonii</name>
    <dbReference type="NCBI Taxonomy" id="2144175"/>
    <lineage>
        <taxon>Bacteria</taxon>
        <taxon>Bacillati</taxon>
        <taxon>Bacillota</taxon>
        <taxon>Negativicutes</taxon>
        <taxon>Veillonellales</taxon>
        <taxon>Veillonellaceae</taxon>
        <taxon>Megasphaera</taxon>
    </lineage>
</organism>